<accession>A0A5D3DRS3</accession>
<reference evidence="3 4" key="1">
    <citation type="submission" date="2019-08" db="EMBL/GenBank/DDBJ databases">
        <title>Draft genome sequences of two oriental melons (Cucumis melo L. var makuwa).</title>
        <authorList>
            <person name="Kwon S.-Y."/>
        </authorList>
    </citation>
    <scope>NUCLEOTIDE SEQUENCE [LARGE SCALE GENOMIC DNA]</scope>
    <source>
        <strain evidence="4">cv. Chang Bougi</strain>
        <strain evidence="3">cv. SW 3</strain>
        <tissue evidence="2">Leaf</tissue>
    </source>
</reference>
<dbReference type="OrthoDB" id="1733531at2759"/>
<gene>
    <name evidence="2" type="ORF">E5676_scaffold111G001420</name>
    <name evidence="1" type="ORF">E6C27_scaffold99G00560</name>
</gene>
<dbReference type="GO" id="GO:0006508">
    <property type="term" value="P:proteolysis"/>
    <property type="evidence" value="ECO:0007669"/>
    <property type="project" value="UniProtKB-KW"/>
</dbReference>
<sequence length="217" mass="24260">MKIFDERLGLFPTQKKLQKQEYSIPNSRVGVGYKFSEPVRIAGKGKVKVANTCHITVKESKDSEEADDKNQGSTSGSTRLSAFQRLNTIIKKVQSTSPTPVIREFTFKRLSVLVTRGQKKPPISISSKPSLVTGDEEIHSAVLPRMKRKMFISVNTEGLLKVKRHDVVFTRSENNELEDEVDMAGCNHVTIEEASDHDTFEKVVEVALLSLEDGVNQ</sequence>
<organism evidence="2 4">
    <name type="scientific">Cucumis melo var. makuwa</name>
    <name type="common">Oriental melon</name>
    <dbReference type="NCBI Taxonomy" id="1194695"/>
    <lineage>
        <taxon>Eukaryota</taxon>
        <taxon>Viridiplantae</taxon>
        <taxon>Streptophyta</taxon>
        <taxon>Embryophyta</taxon>
        <taxon>Tracheophyta</taxon>
        <taxon>Spermatophyta</taxon>
        <taxon>Magnoliopsida</taxon>
        <taxon>eudicotyledons</taxon>
        <taxon>Gunneridae</taxon>
        <taxon>Pentapetalae</taxon>
        <taxon>rosids</taxon>
        <taxon>fabids</taxon>
        <taxon>Cucurbitales</taxon>
        <taxon>Cucurbitaceae</taxon>
        <taxon>Benincaseae</taxon>
        <taxon>Cucumis</taxon>
    </lineage>
</organism>
<dbReference type="EMBL" id="SSTE01001955">
    <property type="protein sequence ID" value="KAA0064053.1"/>
    <property type="molecule type" value="Genomic_DNA"/>
</dbReference>
<proteinExistence type="predicted"/>
<evidence type="ECO:0000313" key="1">
    <source>
        <dbReference type="EMBL" id="KAA0064053.1"/>
    </source>
</evidence>
<evidence type="ECO:0000313" key="2">
    <source>
        <dbReference type="EMBL" id="TYK26212.1"/>
    </source>
</evidence>
<keyword evidence="2" id="KW-0378">Hydrolase</keyword>
<dbReference type="GO" id="GO:0008233">
    <property type="term" value="F:peptidase activity"/>
    <property type="evidence" value="ECO:0007669"/>
    <property type="project" value="UniProtKB-KW"/>
</dbReference>
<dbReference type="Proteomes" id="UP000321393">
    <property type="component" value="Unassembled WGS sequence"/>
</dbReference>
<keyword evidence="2" id="KW-0645">Protease</keyword>
<evidence type="ECO:0000313" key="3">
    <source>
        <dbReference type="Proteomes" id="UP000321393"/>
    </source>
</evidence>
<dbReference type="AlphaFoldDB" id="A0A5D3DRS3"/>
<protein>
    <submittedName>
        <fullName evidence="2">Gag protease polyprotein</fullName>
    </submittedName>
</protein>
<evidence type="ECO:0000313" key="4">
    <source>
        <dbReference type="Proteomes" id="UP000321947"/>
    </source>
</evidence>
<name>A0A5D3DRS3_CUCMM</name>
<comment type="caution">
    <text evidence="2">The sequence shown here is derived from an EMBL/GenBank/DDBJ whole genome shotgun (WGS) entry which is preliminary data.</text>
</comment>
<dbReference type="Proteomes" id="UP000321947">
    <property type="component" value="Unassembled WGS sequence"/>
</dbReference>
<dbReference type="EMBL" id="SSTD01003515">
    <property type="protein sequence ID" value="TYK26212.1"/>
    <property type="molecule type" value="Genomic_DNA"/>
</dbReference>